<sequence>MTHLDSFFPWIIDISLVRHKMGVSRAGCRW</sequence>
<dbReference type="EMBL" id="GBRH01204481">
    <property type="protein sequence ID" value="JAD93414.1"/>
    <property type="molecule type" value="Transcribed_RNA"/>
</dbReference>
<accession>A0A0A9DXV2</accession>
<evidence type="ECO:0000313" key="1">
    <source>
        <dbReference type="EMBL" id="JAD93414.1"/>
    </source>
</evidence>
<reference evidence="1" key="1">
    <citation type="submission" date="2014-09" db="EMBL/GenBank/DDBJ databases">
        <authorList>
            <person name="Magalhaes I.L.F."/>
            <person name="Oliveira U."/>
            <person name="Santos F.R."/>
            <person name="Vidigal T.H.D.A."/>
            <person name="Brescovit A.D."/>
            <person name="Santos A.J."/>
        </authorList>
    </citation>
    <scope>NUCLEOTIDE SEQUENCE</scope>
    <source>
        <tissue evidence="1">Shoot tissue taken approximately 20 cm above the soil surface</tissue>
    </source>
</reference>
<proteinExistence type="predicted"/>
<name>A0A0A9DXV2_ARUDO</name>
<reference evidence="1" key="2">
    <citation type="journal article" date="2015" name="Data Brief">
        <title>Shoot transcriptome of the giant reed, Arundo donax.</title>
        <authorList>
            <person name="Barrero R.A."/>
            <person name="Guerrero F.D."/>
            <person name="Moolhuijzen P."/>
            <person name="Goolsby J.A."/>
            <person name="Tidwell J."/>
            <person name="Bellgard S.E."/>
            <person name="Bellgard M.I."/>
        </authorList>
    </citation>
    <scope>NUCLEOTIDE SEQUENCE</scope>
    <source>
        <tissue evidence="1">Shoot tissue taken approximately 20 cm above the soil surface</tissue>
    </source>
</reference>
<protein>
    <submittedName>
        <fullName evidence="1">Uncharacterized protein</fullName>
    </submittedName>
</protein>
<organism evidence="1">
    <name type="scientific">Arundo donax</name>
    <name type="common">Giant reed</name>
    <name type="synonym">Donax arundinaceus</name>
    <dbReference type="NCBI Taxonomy" id="35708"/>
    <lineage>
        <taxon>Eukaryota</taxon>
        <taxon>Viridiplantae</taxon>
        <taxon>Streptophyta</taxon>
        <taxon>Embryophyta</taxon>
        <taxon>Tracheophyta</taxon>
        <taxon>Spermatophyta</taxon>
        <taxon>Magnoliopsida</taxon>
        <taxon>Liliopsida</taxon>
        <taxon>Poales</taxon>
        <taxon>Poaceae</taxon>
        <taxon>PACMAD clade</taxon>
        <taxon>Arundinoideae</taxon>
        <taxon>Arundineae</taxon>
        <taxon>Arundo</taxon>
    </lineage>
</organism>
<dbReference type="AlphaFoldDB" id="A0A0A9DXV2"/>